<evidence type="ECO:0000256" key="2">
    <source>
        <dbReference type="ARBA" id="ARBA00022737"/>
    </source>
</evidence>
<gene>
    <name evidence="3" type="ORF">E7215_04315</name>
</gene>
<evidence type="ECO:0000256" key="1">
    <source>
        <dbReference type="ARBA" id="ARBA00022679"/>
    </source>
</evidence>
<dbReference type="SUPFAM" id="SSF51161">
    <property type="entry name" value="Trimeric LpxA-like enzymes"/>
    <property type="match status" value="1"/>
</dbReference>
<protein>
    <recommendedName>
        <fullName evidence="5">Acetyltransferase</fullName>
    </recommendedName>
</protein>
<accession>A0A927ZI75</accession>
<evidence type="ECO:0000313" key="4">
    <source>
        <dbReference type="Proteomes" id="UP000768462"/>
    </source>
</evidence>
<evidence type="ECO:0000313" key="3">
    <source>
        <dbReference type="EMBL" id="MBE6059382.1"/>
    </source>
</evidence>
<proteinExistence type="predicted"/>
<sequence length="183" mass="20304">MLRNIREYFNLKIVSKNSIIETPLKLRGAKYINLGNNVKLRKNYRIECIDVFAKQQLKPKFQLGDNVIINYNFTAFVTDDLIIGDNSIIASNVLITTENHGMDLSSTIPYANQPLVSNAVKIGSNVWIGQNVVILPGVEIGDNVIIGAGSVVTKSINNNCIVAGNPAKIIKVYDNNQKKWCKI</sequence>
<evidence type="ECO:0008006" key="5">
    <source>
        <dbReference type="Google" id="ProtNLM"/>
    </source>
</evidence>
<dbReference type="CDD" id="cd04647">
    <property type="entry name" value="LbH_MAT_like"/>
    <property type="match status" value="1"/>
</dbReference>
<dbReference type="GO" id="GO:0016740">
    <property type="term" value="F:transferase activity"/>
    <property type="evidence" value="ECO:0007669"/>
    <property type="project" value="UniProtKB-KW"/>
</dbReference>
<dbReference type="PROSITE" id="PS00101">
    <property type="entry name" value="HEXAPEP_TRANSFERASES"/>
    <property type="match status" value="1"/>
</dbReference>
<name>A0A927ZI75_9CLOT</name>
<dbReference type="InterPro" id="IPR011004">
    <property type="entry name" value="Trimer_LpxA-like_sf"/>
</dbReference>
<keyword evidence="2" id="KW-0677">Repeat</keyword>
<dbReference type="PANTHER" id="PTHR23416:SF78">
    <property type="entry name" value="LIPOPOLYSACCHARIDE BIOSYNTHESIS O-ACETYL TRANSFERASE WBBJ-RELATED"/>
    <property type="match status" value="1"/>
</dbReference>
<dbReference type="Gene3D" id="2.160.10.10">
    <property type="entry name" value="Hexapeptide repeat proteins"/>
    <property type="match status" value="1"/>
</dbReference>
<dbReference type="InterPro" id="IPR001451">
    <property type="entry name" value="Hexapep"/>
</dbReference>
<dbReference type="EMBL" id="SVCM01000049">
    <property type="protein sequence ID" value="MBE6059382.1"/>
    <property type="molecule type" value="Genomic_DNA"/>
</dbReference>
<dbReference type="InterPro" id="IPR051159">
    <property type="entry name" value="Hexapeptide_acetyltransf"/>
</dbReference>
<comment type="caution">
    <text evidence="3">The sequence shown here is derived from an EMBL/GenBank/DDBJ whole genome shotgun (WGS) entry which is preliminary data.</text>
</comment>
<dbReference type="AlphaFoldDB" id="A0A927ZI75"/>
<organism evidence="3 4">
    <name type="scientific">Clostridium sulfidigenes</name>
    <dbReference type="NCBI Taxonomy" id="318464"/>
    <lineage>
        <taxon>Bacteria</taxon>
        <taxon>Bacillati</taxon>
        <taxon>Bacillota</taxon>
        <taxon>Clostridia</taxon>
        <taxon>Eubacteriales</taxon>
        <taxon>Clostridiaceae</taxon>
        <taxon>Clostridium</taxon>
    </lineage>
</organism>
<dbReference type="Pfam" id="PF00132">
    <property type="entry name" value="Hexapep"/>
    <property type="match status" value="1"/>
</dbReference>
<reference evidence="3" key="1">
    <citation type="submission" date="2019-04" db="EMBL/GenBank/DDBJ databases">
        <title>Evolution of Biomass-Degrading Anaerobic Consortia Revealed by Metagenomics.</title>
        <authorList>
            <person name="Peng X."/>
        </authorList>
    </citation>
    <scope>NUCLEOTIDE SEQUENCE</scope>
    <source>
        <strain evidence="3">SIG254</strain>
    </source>
</reference>
<dbReference type="InterPro" id="IPR018357">
    <property type="entry name" value="Hexapep_transf_CS"/>
</dbReference>
<keyword evidence="1" id="KW-0808">Transferase</keyword>
<dbReference type="Proteomes" id="UP000768462">
    <property type="component" value="Unassembled WGS sequence"/>
</dbReference>
<dbReference type="PANTHER" id="PTHR23416">
    <property type="entry name" value="SIALIC ACID SYNTHASE-RELATED"/>
    <property type="match status" value="1"/>
</dbReference>